<sequence>MTDCLRIFSSCNRVYLHRQSSNQQRRCFFSQGQRNAVYNVVWPAVVSPAHPVPEHIKKPDYVTTGIVPDWGDDIEIKNEDQIQGLRQACQLARHVLLLAGKGLKVGMTTEEIDSIVHHEIIRQNAYPSPLGYGGFPKSVCTSVNNVVCHGIPDRNCLYISACLVEVARKCRDEAIAACRPGAPFSVIGNTISTVAQRGGFQVCPFFVGHGIGSYFHGHPEVWHHANDSDLLMEEGMAFTIEPIIMEGSPEFKILKDKWTAISVDNKRSAQFEHTVVITSEGAEILSKVPGEA</sequence>
<dbReference type="PANTHER" id="PTHR43330">
    <property type="entry name" value="METHIONINE AMINOPEPTIDASE"/>
    <property type="match status" value="1"/>
</dbReference>
<keyword evidence="2" id="KW-0645">Protease</keyword>
<dbReference type="GO" id="GO:0070006">
    <property type="term" value="F:metalloaminopeptidase activity"/>
    <property type="evidence" value="ECO:0007669"/>
    <property type="project" value="InterPro"/>
</dbReference>
<dbReference type="GO" id="GO:0005739">
    <property type="term" value="C:mitochondrion"/>
    <property type="evidence" value="ECO:0007669"/>
    <property type="project" value="Ensembl"/>
</dbReference>
<dbReference type="InterPro" id="IPR036005">
    <property type="entry name" value="Creatinase/aminopeptidase-like"/>
</dbReference>
<accession>A0A8C2U3X1</accession>
<reference evidence="6" key="1">
    <citation type="submission" date="2015-11" db="EMBL/GenBank/DDBJ databases">
        <authorList>
            <consortium name="International Coturnix japonica Genome Analysis Consortium"/>
            <person name="Warren W."/>
            <person name="Burt D.W."/>
            <person name="Antin P.B."/>
            <person name="Lanford R."/>
            <person name="Gros J."/>
            <person name="Wilson R.K."/>
        </authorList>
    </citation>
    <scope>NUCLEOTIDE SEQUENCE [LARGE SCALE GENOMIC DNA]</scope>
</reference>
<dbReference type="PANTHER" id="PTHR43330:SF8">
    <property type="entry name" value="METHIONINE AMINOPEPTIDASE 1D, MITOCHONDRIAL"/>
    <property type="match status" value="1"/>
</dbReference>
<dbReference type="GO" id="GO:0046872">
    <property type="term" value="F:metal ion binding"/>
    <property type="evidence" value="ECO:0007669"/>
    <property type="project" value="UniProtKB-KW"/>
</dbReference>
<evidence type="ECO:0000313" key="6">
    <source>
        <dbReference type="Ensembl" id="ENSCJPP00005022339.1"/>
    </source>
</evidence>
<dbReference type="PROSITE" id="PS00680">
    <property type="entry name" value="MAP_1"/>
    <property type="match status" value="1"/>
</dbReference>
<dbReference type="GO" id="GO:0043687">
    <property type="term" value="P:post-translational protein modification"/>
    <property type="evidence" value="ECO:0007669"/>
    <property type="project" value="Ensembl"/>
</dbReference>
<evidence type="ECO:0000259" key="5">
    <source>
        <dbReference type="Pfam" id="PF00557"/>
    </source>
</evidence>
<dbReference type="SUPFAM" id="SSF55920">
    <property type="entry name" value="Creatinase/aminopeptidase"/>
    <property type="match status" value="1"/>
</dbReference>
<protein>
    <submittedName>
        <fullName evidence="6">Methionyl aminopeptidase type 1D, mitochondrial</fullName>
    </submittedName>
</protein>
<dbReference type="InterPro" id="IPR002467">
    <property type="entry name" value="Pept_M24A_MAP1"/>
</dbReference>
<dbReference type="InterPro" id="IPR001714">
    <property type="entry name" value="Pept_M24_MAP"/>
</dbReference>
<keyword evidence="4" id="KW-0378">Hydrolase</keyword>
<feature type="domain" description="Peptidase M24" evidence="5">
    <location>
        <begin position="84"/>
        <end position="154"/>
    </location>
</feature>
<dbReference type="Ensembl" id="ENSCJPT00005030627.1">
    <property type="protein sequence ID" value="ENSCJPP00005022339.1"/>
    <property type="gene ID" value="ENSCJPG00005017818.1"/>
</dbReference>
<dbReference type="CDD" id="cd01086">
    <property type="entry name" value="MetAP1"/>
    <property type="match status" value="1"/>
</dbReference>
<dbReference type="InterPro" id="IPR000994">
    <property type="entry name" value="Pept_M24"/>
</dbReference>
<keyword evidence="3" id="KW-0479">Metal-binding</keyword>
<reference evidence="6" key="3">
    <citation type="submission" date="2025-09" db="UniProtKB">
        <authorList>
            <consortium name="Ensembl"/>
        </authorList>
    </citation>
    <scope>IDENTIFICATION</scope>
</reference>
<dbReference type="PRINTS" id="PR00599">
    <property type="entry name" value="MAPEPTIDASE"/>
</dbReference>
<dbReference type="Pfam" id="PF00557">
    <property type="entry name" value="Peptidase_M24"/>
    <property type="match status" value="2"/>
</dbReference>
<dbReference type="GO" id="GO:0006508">
    <property type="term" value="P:proteolysis"/>
    <property type="evidence" value="ECO:0007669"/>
    <property type="project" value="UniProtKB-KW"/>
</dbReference>
<dbReference type="Gene3D" id="3.90.230.10">
    <property type="entry name" value="Creatinase/methionine aminopeptidase superfamily"/>
    <property type="match status" value="2"/>
</dbReference>
<feature type="domain" description="Peptidase M24" evidence="5">
    <location>
        <begin position="163"/>
        <end position="278"/>
    </location>
</feature>
<keyword evidence="7" id="KW-1185">Reference proteome</keyword>
<evidence type="ECO:0000256" key="3">
    <source>
        <dbReference type="ARBA" id="ARBA00022723"/>
    </source>
</evidence>
<name>A0A8C2U3X1_COTJA</name>
<evidence type="ECO:0000256" key="1">
    <source>
        <dbReference type="ARBA" id="ARBA00022438"/>
    </source>
</evidence>
<gene>
    <name evidence="6" type="primary">METAP1D</name>
</gene>
<keyword evidence="1" id="KW-0031">Aminopeptidase</keyword>
<evidence type="ECO:0000256" key="2">
    <source>
        <dbReference type="ARBA" id="ARBA00022670"/>
    </source>
</evidence>
<evidence type="ECO:0000313" key="7">
    <source>
        <dbReference type="Proteomes" id="UP000694412"/>
    </source>
</evidence>
<dbReference type="AlphaFoldDB" id="A0A8C2U3X1"/>
<dbReference type="Proteomes" id="UP000694412">
    <property type="component" value="Chromosome 7"/>
</dbReference>
<organism evidence="6 7">
    <name type="scientific">Coturnix japonica</name>
    <name type="common">Japanese quail</name>
    <name type="synonym">Coturnix coturnix japonica</name>
    <dbReference type="NCBI Taxonomy" id="93934"/>
    <lineage>
        <taxon>Eukaryota</taxon>
        <taxon>Metazoa</taxon>
        <taxon>Chordata</taxon>
        <taxon>Craniata</taxon>
        <taxon>Vertebrata</taxon>
        <taxon>Euteleostomi</taxon>
        <taxon>Archelosauria</taxon>
        <taxon>Archosauria</taxon>
        <taxon>Dinosauria</taxon>
        <taxon>Saurischia</taxon>
        <taxon>Theropoda</taxon>
        <taxon>Coelurosauria</taxon>
        <taxon>Aves</taxon>
        <taxon>Neognathae</taxon>
        <taxon>Galloanserae</taxon>
        <taxon>Galliformes</taxon>
        <taxon>Phasianidae</taxon>
        <taxon>Perdicinae</taxon>
        <taxon>Coturnix</taxon>
    </lineage>
</organism>
<evidence type="ECO:0000256" key="4">
    <source>
        <dbReference type="ARBA" id="ARBA00022801"/>
    </source>
</evidence>
<dbReference type="GeneTree" id="ENSGT00940000157735"/>
<proteinExistence type="predicted"/>
<reference evidence="6" key="2">
    <citation type="submission" date="2025-08" db="UniProtKB">
        <authorList>
            <consortium name="Ensembl"/>
        </authorList>
    </citation>
    <scope>IDENTIFICATION</scope>
</reference>